<reference evidence="14 15" key="1">
    <citation type="journal article" date="2012" name="Science">
        <title>The Paleozoic origin of enzymatic lignin decomposition reconstructed from 31 fungal genomes.</title>
        <authorList>
            <person name="Floudas D."/>
            <person name="Binder M."/>
            <person name="Riley R."/>
            <person name="Barry K."/>
            <person name="Blanchette R.A."/>
            <person name="Henrissat B."/>
            <person name="Martinez A.T."/>
            <person name="Otillar R."/>
            <person name="Spatafora J.W."/>
            <person name="Yadav J.S."/>
            <person name="Aerts A."/>
            <person name="Benoit I."/>
            <person name="Boyd A."/>
            <person name="Carlson A."/>
            <person name="Copeland A."/>
            <person name="Coutinho P.M."/>
            <person name="de Vries R.P."/>
            <person name="Ferreira P."/>
            <person name="Findley K."/>
            <person name="Foster B."/>
            <person name="Gaskell J."/>
            <person name="Glotzer D."/>
            <person name="Gorecki P."/>
            <person name="Heitman J."/>
            <person name="Hesse C."/>
            <person name="Hori C."/>
            <person name="Igarashi K."/>
            <person name="Jurgens J.A."/>
            <person name="Kallen N."/>
            <person name="Kersten P."/>
            <person name="Kohler A."/>
            <person name="Kuees U."/>
            <person name="Kumar T.K.A."/>
            <person name="Kuo A."/>
            <person name="LaButti K."/>
            <person name="Larrondo L.F."/>
            <person name="Lindquist E."/>
            <person name="Ling A."/>
            <person name="Lombard V."/>
            <person name="Lucas S."/>
            <person name="Lundell T."/>
            <person name="Martin R."/>
            <person name="McLaughlin D.J."/>
            <person name="Morgenstern I."/>
            <person name="Morin E."/>
            <person name="Murat C."/>
            <person name="Nagy L.G."/>
            <person name="Nolan M."/>
            <person name="Ohm R.A."/>
            <person name="Patyshakuliyeva A."/>
            <person name="Rokas A."/>
            <person name="Ruiz-Duenas F.J."/>
            <person name="Sabat G."/>
            <person name="Salamov A."/>
            <person name="Samejima M."/>
            <person name="Schmutz J."/>
            <person name="Slot J.C."/>
            <person name="St John F."/>
            <person name="Stenlid J."/>
            <person name="Sun H."/>
            <person name="Sun S."/>
            <person name="Syed K."/>
            <person name="Tsang A."/>
            <person name="Wiebenga A."/>
            <person name="Young D."/>
            <person name="Pisabarro A."/>
            <person name="Eastwood D.C."/>
            <person name="Martin F."/>
            <person name="Cullen D."/>
            <person name="Grigoriev I.V."/>
            <person name="Hibbett D.S."/>
        </authorList>
    </citation>
    <scope>NUCLEOTIDE SEQUENCE</scope>
    <source>
        <strain evidence="15">FP-58527</strain>
    </source>
</reference>
<keyword evidence="3" id="KW-0813">Transport</keyword>
<dbReference type="EMBL" id="KE504148">
    <property type="protein sequence ID" value="EPT00576.1"/>
    <property type="molecule type" value="Genomic_DNA"/>
</dbReference>
<dbReference type="Pfam" id="PF13967">
    <property type="entry name" value="RSN1_TM"/>
    <property type="match status" value="1"/>
</dbReference>
<dbReference type="OrthoDB" id="1076608at2759"/>
<accession>S8FGN0</accession>
<feature type="region of interest" description="Disordered" evidence="7">
    <location>
        <begin position="266"/>
        <end position="292"/>
    </location>
</feature>
<feature type="transmembrane region" description="Helical" evidence="8">
    <location>
        <begin position="545"/>
        <end position="565"/>
    </location>
</feature>
<dbReference type="AlphaFoldDB" id="S8FGN0"/>
<evidence type="ECO:0000259" key="12">
    <source>
        <dbReference type="Pfam" id="PF13967"/>
    </source>
</evidence>
<evidence type="ECO:0000256" key="1">
    <source>
        <dbReference type="ARBA" id="ARBA00004141"/>
    </source>
</evidence>
<evidence type="ECO:0000256" key="5">
    <source>
        <dbReference type="ARBA" id="ARBA00022989"/>
    </source>
</evidence>
<evidence type="ECO:0000256" key="4">
    <source>
        <dbReference type="ARBA" id="ARBA00022692"/>
    </source>
</evidence>
<evidence type="ECO:0000256" key="2">
    <source>
        <dbReference type="ARBA" id="ARBA00007779"/>
    </source>
</evidence>
<dbReference type="InterPro" id="IPR032880">
    <property type="entry name" value="CSC1/OSCA1-like_N"/>
</dbReference>
<feature type="transmembrane region" description="Helical" evidence="8">
    <location>
        <begin position="607"/>
        <end position="631"/>
    </location>
</feature>
<keyword evidence="5 8" id="KW-1133">Transmembrane helix</keyword>
<evidence type="ECO:0000256" key="6">
    <source>
        <dbReference type="ARBA" id="ARBA00023136"/>
    </source>
</evidence>
<feature type="transmembrane region" description="Helical" evidence="8">
    <location>
        <begin position="571"/>
        <end position="587"/>
    </location>
</feature>
<proteinExistence type="inferred from homology"/>
<dbReference type="Pfam" id="PF02714">
    <property type="entry name" value="RSN1_7TM"/>
    <property type="match status" value="1"/>
</dbReference>
<feature type="domain" description="CSC1/OSCA1-like 7TM region" evidence="10">
    <location>
        <begin position="357"/>
        <end position="630"/>
    </location>
</feature>
<evidence type="ECO:0000313" key="15">
    <source>
        <dbReference type="Proteomes" id="UP000015241"/>
    </source>
</evidence>
<protein>
    <recommendedName>
        <fullName evidence="16">DUF221-domain-containing protein</fullName>
    </recommendedName>
</protein>
<feature type="compositionally biased region" description="Basic and acidic residues" evidence="7">
    <location>
        <begin position="709"/>
        <end position="721"/>
    </location>
</feature>
<feature type="transmembrane region" description="Helical" evidence="8">
    <location>
        <begin position="496"/>
        <end position="524"/>
    </location>
</feature>
<feature type="transmembrane region" description="Helical" evidence="8">
    <location>
        <begin position="451"/>
        <end position="476"/>
    </location>
</feature>
<dbReference type="Pfam" id="PF12621">
    <property type="entry name" value="PHM7_ext"/>
    <property type="match status" value="1"/>
</dbReference>
<dbReference type="GO" id="GO:0005227">
    <property type="term" value="F:calcium-activated cation channel activity"/>
    <property type="evidence" value="ECO:0007669"/>
    <property type="project" value="InterPro"/>
</dbReference>
<dbReference type="InterPro" id="IPR045122">
    <property type="entry name" value="Csc1-like"/>
</dbReference>
<dbReference type="PANTHER" id="PTHR13018">
    <property type="entry name" value="PROBABLE MEMBRANE PROTEIN DUF221-RELATED"/>
    <property type="match status" value="1"/>
</dbReference>
<evidence type="ECO:0008006" key="16">
    <source>
        <dbReference type="Google" id="ProtNLM"/>
    </source>
</evidence>
<dbReference type="InterPro" id="IPR003864">
    <property type="entry name" value="CSC1/OSCA1-like_7TM"/>
</dbReference>
<dbReference type="Proteomes" id="UP000015241">
    <property type="component" value="Unassembled WGS sequence"/>
</dbReference>
<feature type="signal peptide" evidence="9">
    <location>
        <begin position="1"/>
        <end position="21"/>
    </location>
</feature>
<evidence type="ECO:0000259" key="13">
    <source>
        <dbReference type="Pfam" id="PF14703"/>
    </source>
</evidence>
<gene>
    <name evidence="14" type="ORF">FOMPIDRAFT_1023708</name>
</gene>
<feature type="compositionally biased region" description="Polar residues" evidence="7">
    <location>
        <begin position="723"/>
        <end position="736"/>
    </location>
</feature>
<dbReference type="STRING" id="743788.S8FGN0"/>
<keyword evidence="4 8" id="KW-0812">Transmembrane</keyword>
<dbReference type="GO" id="GO:0005886">
    <property type="term" value="C:plasma membrane"/>
    <property type="evidence" value="ECO:0007669"/>
    <property type="project" value="TreeGrafter"/>
</dbReference>
<dbReference type="InterPro" id="IPR027815">
    <property type="entry name" value="CSC1/OSCA1-like_cyt"/>
</dbReference>
<keyword evidence="15" id="KW-1185">Reference proteome</keyword>
<evidence type="ECO:0000259" key="10">
    <source>
        <dbReference type="Pfam" id="PF02714"/>
    </source>
</evidence>
<evidence type="ECO:0000313" key="14">
    <source>
        <dbReference type="EMBL" id="EPT00576.1"/>
    </source>
</evidence>
<evidence type="ECO:0000259" key="11">
    <source>
        <dbReference type="Pfam" id="PF12621"/>
    </source>
</evidence>
<feature type="transmembrane region" description="Helical" evidence="8">
    <location>
        <begin position="403"/>
        <end position="430"/>
    </location>
</feature>
<feature type="domain" description="CSC1/OSCA1-like cytosolic" evidence="13">
    <location>
        <begin position="93"/>
        <end position="265"/>
    </location>
</feature>
<dbReference type="HOGENOM" id="CLU_002458_2_0_1"/>
<feature type="chain" id="PRO_5004551395" description="DUF221-domain-containing protein" evidence="9">
    <location>
        <begin position="22"/>
        <end position="846"/>
    </location>
</feature>
<feature type="transmembrane region" description="Helical" evidence="8">
    <location>
        <begin position="357"/>
        <end position="383"/>
    </location>
</feature>
<evidence type="ECO:0000256" key="7">
    <source>
        <dbReference type="SAM" id="MobiDB-lite"/>
    </source>
</evidence>
<evidence type="ECO:0000256" key="3">
    <source>
        <dbReference type="ARBA" id="ARBA00022448"/>
    </source>
</evidence>
<dbReference type="eggNOG" id="KOG1134">
    <property type="taxonomic scope" value="Eukaryota"/>
</dbReference>
<dbReference type="Pfam" id="PF14703">
    <property type="entry name" value="PHM7_cyt"/>
    <property type="match status" value="1"/>
</dbReference>
<keyword evidence="9" id="KW-0732">Signal</keyword>
<dbReference type="InterPro" id="IPR022257">
    <property type="entry name" value="PHM7_ext"/>
</dbReference>
<feature type="domain" description="10TM putative phosphate transporter extracellular tail" evidence="11">
    <location>
        <begin position="774"/>
        <end position="840"/>
    </location>
</feature>
<comment type="similarity">
    <text evidence="2">Belongs to the CSC1 (TC 1.A.17) family.</text>
</comment>
<comment type="subcellular location">
    <subcellularLocation>
        <location evidence="1">Membrane</location>
        <topology evidence="1">Multi-pass membrane protein</topology>
    </subcellularLocation>
</comment>
<dbReference type="FunCoup" id="S8FGN0">
    <property type="interactions" value="72"/>
</dbReference>
<dbReference type="InParanoid" id="S8FGN0"/>
<name>S8FGN0_FOMSC</name>
<feature type="domain" description="CSC1/OSCA1-like N-terminal transmembrane" evidence="12">
    <location>
        <begin position="2"/>
        <end position="68"/>
    </location>
</feature>
<sequence length="846" mass="93079">MVRILVPIWLVSWVILLPVFSVNTSSGTTDSLTQFQFGNIGGNAQARLWAPLILAWGFTLWILWNIRYEMGHFIHTRQRWLIDPANSSTAQANTILVTGVPQRYLTEAALKSLFSYLPGGVAAVWLNRDLKDIPDLYERQVKACKALESAETSLLNTAIKLRNKKLKKQAKAAKKAEKKGDASPATADPSADSRHLTAPSITDTEGGDAFVNSLVPRKKRPTHRLPVLSFLPSLPLIGKQVDSIDWAREEIAVTAEELRKKRRELARDVSRGNDQSPHVDERKPDGLKPDAQKEQLYPPLNSAFVLFNQQIAAHLAAQSLTHHAPYRMAQKFVGVAPEDVIWSNLNMNPYEAKVRMAISWAATIGLIILWSLPVAFVGAVSNVSSLCSTYHWLAWICKLPDPVIGIISGILSPVLLAVLMALLPIVLRLFARFEGMTTRTAVELSLMRRYFIFQIIHSFLIVTLASGLIAALPQLVENTSSIPKTLAENLPKASVFFLSFIILQGLSGTATGFLAYVTLAIYYVKLYLTGSTPRSIYNIKYKLGSVQFGTAFPAVTLLACITLAYSVIAPIINGLAAATFFLFYILWKYRFLWQLGQPRSTDSGGRFFPTALQHIFVGLYIEEILLAALFFLARDANGGASAIPQGALMIVLVVLTAFFHLILDNSYDPLVKALPLTLADQDLELPDPNKQAAARELEDNASATSVDAARSEKRSEQEMRVRTASQHSGGSGTSSKGRIRTVEGPQGADPNPNTLAPHDGGENYRLSQISVRGIDEEEGPKDFYHPASVEPQQTIWIPRDPLGLCEAEEMAIRERGIRVSSADALMDEKGHVDISGAPPDEVKEAD</sequence>
<keyword evidence="6 8" id="KW-0472">Membrane</keyword>
<feature type="transmembrane region" description="Helical" evidence="8">
    <location>
        <begin position="48"/>
        <end position="66"/>
    </location>
</feature>
<dbReference type="PANTHER" id="PTHR13018:SF143">
    <property type="entry name" value="CSC1_OSCA1-LIKE 7TM REGION DOMAIN-CONTAINING PROTEIN"/>
    <property type="match status" value="1"/>
</dbReference>
<evidence type="ECO:0000256" key="9">
    <source>
        <dbReference type="SAM" id="SignalP"/>
    </source>
</evidence>
<feature type="region of interest" description="Disordered" evidence="7">
    <location>
        <begin position="170"/>
        <end position="209"/>
    </location>
</feature>
<feature type="region of interest" description="Disordered" evidence="7">
    <location>
        <begin position="695"/>
        <end position="763"/>
    </location>
</feature>
<evidence type="ECO:0000256" key="8">
    <source>
        <dbReference type="SAM" id="Phobius"/>
    </source>
</evidence>
<feature type="transmembrane region" description="Helical" evidence="8">
    <location>
        <begin position="643"/>
        <end position="663"/>
    </location>
</feature>
<organism evidence="14 15">
    <name type="scientific">Fomitopsis schrenkii</name>
    <name type="common">Brown rot fungus</name>
    <dbReference type="NCBI Taxonomy" id="2126942"/>
    <lineage>
        <taxon>Eukaryota</taxon>
        <taxon>Fungi</taxon>
        <taxon>Dikarya</taxon>
        <taxon>Basidiomycota</taxon>
        <taxon>Agaricomycotina</taxon>
        <taxon>Agaricomycetes</taxon>
        <taxon>Polyporales</taxon>
        <taxon>Fomitopsis</taxon>
    </lineage>
</organism>